<reference evidence="1 2" key="1">
    <citation type="submission" date="2018-10" db="EMBL/GenBank/DDBJ databases">
        <title>An updated phylogeny of the Alphaproteobacteria reveals that the parasitic Rickettsiales and Holosporales have independent origins.</title>
        <authorList>
            <person name="Munoz-Gomez S.A."/>
            <person name="Hess S."/>
            <person name="Burger G."/>
            <person name="Lang B.F."/>
            <person name="Susko E."/>
            <person name="Slamovits C.H."/>
            <person name="Roger A.J."/>
        </authorList>
    </citation>
    <scope>NUCLEOTIDE SEQUENCE [LARGE SCALE GENOMIC DNA]</scope>
    <source>
        <strain evidence="1">HOLO01</strain>
    </source>
</reference>
<sequence length="123" mass="14676">MDLELALNLIGIDWELDPYVAYDYKVSQKIAKKIQKYYKHHINLKEFSYFLCRYSDNIIPRGNLVWRDYPRIRAVEHKPRMLLAISLSKNNGYLASCNRFVGYCSQSVETIKILSMWRLWHVS</sequence>
<evidence type="ECO:0000313" key="2">
    <source>
        <dbReference type="Proteomes" id="UP000293550"/>
    </source>
</evidence>
<gene>
    <name evidence="1" type="ORF">EQU50_03295</name>
</gene>
<accession>A0A4Q7DNW5</accession>
<keyword evidence="2" id="KW-1185">Reference proteome</keyword>
<dbReference type="AlphaFoldDB" id="A0A4Q7DNW5"/>
<dbReference type="EMBL" id="SCFB01000004">
    <property type="protein sequence ID" value="RZI46626.1"/>
    <property type="molecule type" value="Genomic_DNA"/>
</dbReference>
<dbReference type="Proteomes" id="UP000293550">
    <property type="component" value="Unassembled WGS sequence"/>
</dbReference>
<comment type="caution">
    <text evidence="1">The sequence shown here is derived from an EMBL/GenBank/DDBJ whole genome shotgun (WGS) entry which is preliminary data.</text>
</comment>
<evidence type="ECO:0000313" key="1">
    <source>
        <dbReference type="EMBL" id="RZI46626.1"/>
    </source>
</evidence>
<organism evidence="1 2">
    <name type="scientific">Candidatus Finniella inopinata</name>
    <dbReference type="NCBI Taxonomy" id="1696036"/>
    <lineage>
        <taxon>Bacteria</taxon>
        <taxon>Pseudomonadati</taxon>
        <taxon>Pseudomonadota</taxon>
        <taxon>Alphaproteobacteria</taxon>
        <taxon>Holosporales</taxon>
        <taxon>Candidatus Paracaedibacteraceae</taxon>
        <taxon>Candidatus Finniella</taxon>
    </lineage>
</organism>
<name>A0A4Q7DNW5_9PROT</name>
<dbReference type="RefSeq" id="WP_130153724.1">
    <property type="nucleotide sequence ID" value="NZ_SCFB01000004.1"/>
</dbReference>
<protein>
    <submittedName>
        <fullName evidence="1">Uncharacterized protein</fullName>
    </submittedName>
</protein>
<proteinExistence type="predicted"/>